<evidence type="ECO:0008006" key="5">
    <source>
        <dbReference type="Google" id="ProtNLM"/>
    </source>
</evidence>
<evidence type="ECO:0000256" key="1">
    <source>
        <dbReference type="SAM" id="MobiDB-lite"/>
    </source>
</evidence>
<dbReference type="AlphaFoldDB" id="A0AA37QGH3"/>
<organism evidence="3 4">
    <name type="scientific">Roseisolibacter agri</name>
    <dbReference type="NCBI Taxonomy" id="2014610"/>
    <lineage>
        <taxon>Bacteria</taxon>
        <taxon>Pseudomonadati</taxon>
        <taxon>Gemmatimonadota</taxon>
        <taxon>Gemmatimonadia</taxon>
        <taxon>Gemmatimonadales</taxon>
        <taxon>Gemmatimonadaceae</taxon>
        <taxon>Roseisolibacter</taxon>
    </lineage>
</organism>
<dbReference type="Proteomes" id="UP001161325">
    <property type="component" value="Unassembled WGS sequence"/>
</dbReference>
<dbReference type="RefSeq" id="WP_284350811.1">
    <property type="nucleotide sequence ID" value="NZ_BRXS01000004.1"/>
</dbReference>
<feature type="compositionally biased region" description="Low complexity" evidence="1">
    <location>
        <begin position="113"/>
        <end position="133"/>
    </location>
</feature>
<evidence type="ECO:0000313" key="3">
    <source>
        <dbReference type="EMBL" id="GLC26358.1"/>
    </source>
</evidence>
<feature type="region of interest" description="Disordered" evidence="1">
    <location>
        <begin position="109"/>
        <end position="150"/>
    </location>
</feature>
<keyword evidence="4" id="KW-1185">Reference proteome</keyword>
<sequence length="150" mass="15140">MKRSRAVPLTLVASASSLAACSQQEALQCVERGTNRVVAESLCTATNAPTATTPATDSGRVVRQSGGIPPVFLWYYGGRLASGLMTGGGYAPLAGRRYRSPGGLAFRTGQGWSRARSVGAPSGSSAGRSRGTGTVRGGFGSIGAGRSMGG</sequence>
<comment type="caution">
    <text evidence="3">The sequence shown here is derived from an EMBL/GenBank/DDBJ whole genome shotgun (WGS) entry which is preliminary data.</text>
</comment>
<proteinExistence type="predicted"/>
<gene>
    <name evidence="3" type="ORF">rosag_28710</name>
</gene>
<keyword evidence="2" id="KW-0732">Signal</keyword>
<name>A0AA37QGH3_9BACT</name>
<accession>A0AA37QGH3</accession>
<feature type="compositionally biased region" description="Gly residues" evidence="1">
    <location>
        <begin position="134"/>
        <end position="150"/>
    </location>
</feature>
<evidence type="ECO:0000313" key="4">
    <source>
        <dbReference type="Proteomes" id="UP001161325"/>
    </source>
</evidence>
<feature type="chain" id="PRO_5041275606" description="Lipoprotein" evidence="2">
    <location>
        <begin position="20"/>
        <end position="150"/>
    </location>
</feature>
<dbReference type="EMBL" id="BRXS01000004">
    <property type="protein sequence ID" value="GLC26358.1"/>
    <property type="molecule type" value="Genomic_DNA"/>
</dbReference>
<reference evidence="3" key="1">
    <citation type="submission" date="2022-08" db="EMBL/GenBank/DDBJ databases">
        <title>Draft genome sequencing of Roseisolibacter agri AW1220.</title>
        <authorList>
            <person name="Tobiishi Y."/>
            <person name="Tonouchi A."/>
        </authorList>
    </citation>
    <scope>NUCLEOTIDE SEQUENCE</scope>
    <source>
        <strain evidence="3">AW1220</strain>
    </source>
</reference>
<evidence type="ECO:0000256" key="2">
    <source>
        <dbReference type="SAM" id="SignalP"/>
    </source>
</evidence>
<protein>
    <recommendedName>
        <fullName evidence="5">Lipoprotein</fullName>
    </recommendedName>
</protein>
<dbReference type="PROSITE" id="PS51257">
    <property type="entry name" value="PROKAR_LIPOPROTEIN"/>
    <property type="match status" value="1"/>
</dbReference>
<feature type="signal peptide" evidence="2">
    <location>
        <begin position="1"/>
        <end position="19"/>
    </location>
</feature>